<organism evidence="2 3">
    <name type="scientific">Bacteroides pectinophilus CAG:437</name>
    <dbReference type="NCBI Taxonomy" id="1263051"/>
    <lineage>
        <taxon>Bacteria</taxon>
        <taxon>Bacillati</taxon>
        <taxon>Bacillota</taxon>
        <taxon>Clostridia</taxon>
        <taxon>Eubacteriales</taxon>
    </lineage>
</organism>
<protein>
    <recommendedName>
        <fullName evidence="1">DUF8091 domain-containing protein</fullName>
    </recommendedName>
</protein>
<feature type="domain" description="DUF8091" evidence="1">
    <location>
        <begin position="40"/>
        <end position="193"/>
    </location>
</feature>
<comment type="caution">
    <text evidence="2">The sequence shown here is derived from an EMBL/GenBank/DDBJ whole genome shotgun (WGS) entry which is preliminary data.</text>
</comment>
<sequence>MASKSDETVSYIKNDEFTAAKNKVVGVIREKSGIGTLGEKTVHAILKNMYEPDDNYQEVAIEGYVADICNNDGITEIQTANFNKLRQKLAVFLNLYPVTVVYPIPYTKWLSWIDPQTGETGKRRKAPKKWNAYYAFYELYKIKDYLKNPNLKLRIVLMDIEEYRLLNGWNETRKRGSTRYDRIPLGIREETVIEQPEDYLQFVPYELDSLEGGFDSAAFAKAAHIDVKTARQVLNILYYVGAVRRTGKKGNSYIYEGVSDW</sequence>
<evidence type="ECO:0000313" key="3">
    <source>
        <dbReference type="Proteomes" id="UP000018141"/>
    </source>
</evidence>
<dbReference type="Proteomes" id="UP000018141">
    <property type="component" value="Unassembled WGS sequence"/>
</dbReference>
<name>R7B285_9FIRM</name>
<dbReference type="AlphaFoldDB" id="R7B285"/>
<dbReference type="InterPro" id="IPR058404">
    <property type="entry name" value="DUF8091"/>
</dbReference>
<gene>
    <name evidence="2" type="ORF">BN656_01024</name>
</gene>
<accession>R7B285</accession>
<evidence type="ECO:0000313" key="2">
    <source>
        <dbReference type="EMBL" id="CDD56537.1"/>
    </source>
</evidence>
<evidence type="ECO:0000259" key="1">
    <source>
        <dbReference type="Pfam" id="PF26351"/>
    </source>
</evidence>
<reference evidence="2" key="1">
    <citation type="submission" date="2012-11" db="EMBL/GenBank/DDBJ databases">
        <title>Dependencies among metagenomic species, viruses, plasmids and units of genetic variation.</title>
        <authorList>
            <person name="Nielsen H.B."/>
            <person name="Almeida M."/>
            <person name="Juncker A.S."/>
            <person name="Rasmussen S."/>
            <person name="Li J."/>
            <person name="Sunagawa S."/>
            <person name="Plichta D."/>
            <person name="Gautier L."/>
            <person name="Le Chatelier E."/>
            <person name="Peletier E."/>
            <person name="Bonde I."/>
            <person name="Nielsen T."/>
            <person name="Manichanh C."/>
            <person name="Arumugam M."/>
            <person name="Batto J."/>
            <person name="Santos M.B.Q.D."/>
            <person name="Blom N."/>
            <person name="Borruel N."/>
            <person name="Burgdorf K.S."/>
            <person name="Boumezbeur F."/>
            <person name="Casellas F."/>
            <person name="Dore J."/>
            <person name="Guarner F."/>
            <person name="Hansen T."/>
            <person name="Hildebrand F."/>
            <person name="Kaas R.S."/>
            <person name="Kennedy S."/>
            <person name="Kristiansen K."/>
            <person name="Kultima J.R."/>
            <person name="Leonard P."/>
            <person name="Levenez F."/>
            <person name="Lund O."/>
            <person name="Moumen B."/>
            <person name="Le Paslier D."/>
            <person name="Pons N."/>
            <person name="Pedersen O."/>
            <person name="Prifti E."/>
            <person name="Qin J."/>
            <person name="Raes J."/>
            <person name="Tap J."/>
            <person name="Tims S."/>
            <person name="Ussery D.W."/>
            <person name="Yamada T."/>
            <person name="MetaHit consortium"/>
            <person name="Renault P."/>
            <person name="Sicheritz-Ponten T."/>
            <person name="Bork P."/>
            <person name="Wang J."/>
            <person name="Brunak S."/>
            <person name="Ehrlich S.D."/>
        </authorList>
    </citation>
    <scope>NUCLEOTIDE SEQUENCE [LARGE SCALE GENOMIC DNA]</scope>
</reference>
<dbReference type="EMBL" id="CBHH010000035">
    <property type="protein sequence ID" value="CDD56537.1"/>
    <property type="molecule type" value="Genomic_DNA"/>
</dbReference>
<proteinExistence type="predicted"/>
<dbReference type="Pfam" id="PF26351">
    <property type="entry name" value="DUF8091"/>
    <property type="match status" value="1"/>
</dbReference>